<dbReference type="InterPro" id="IPR025369">
    <property type="entry name" value="DUF4274"/>
</dbReference>
<comment type="caution">
    <text evidence="5">The sequence shown here is derived from an EMBL/GenBank/DDBJ whole genome shotgun (WGS) entry which is preliminary data.</text>
</comment>
<dbReference type="EMBL" id="JBHTLM010000003">
    <property type="protein sequence ID" value="MFD1175871.1"/>
    <property type="molecule type" value="Genomic_DNA"/>
</dbReference>
<protein>
    <submittedName>
        <fullName evidence="5">DUF4274 domain-containing protein</fullName>
    </submittedName>
</protein>
<name>A0ABW3RVC8_9BACL</name>
<keyword evidence="1" id="KW-0677">Repeat</keyword>
<dbReference type="RefSeq" id="WP_379317660.1">
    <property type="nucleotide sequence ID" value="NZ_JBHTLM010000003.1"/>
</dbReference>
<gene>
    <name evidence="5" type="ORF">ACFQ3W_06070</name>
</gene>
<dbReference type="Gene3D" id="1.25.40.20">
    <property type="entry name" value="Ankyrin repeat-containing domain"/>
    <property type="match status" value="1"/>
</dbReference>
<dbReference type="Pfam" id="PF12796">
    <property type="entry name" value="Ank_2"/>
    <property type="match status" value="1"/>
</dbReference>
<evidence type="ECO:0000256" key="1">
    <source>
        <dbReference type="ARBA" id="ARBA00022737"/>
    </source>
</evidence>
<feature type="domain" description="DUF4274" evidence="4">
    <location>
        <begin position="154"/>
        <end position="229"/>
    </location>
</feature>
<sequence>MNWVEVSKSKNLAVVREAISELDVNERDDRGRTPLMLFLTNRMPVEAIELLIHQGADLEAEDKLGDTALRKAVKFKQKEAMLMLIEAGAKLDSPHGILSTAWNLARGNKEIADLLLGTTGAVRLTLTGQEHEVVDGILYEESMKKMCEQIRCLDSPVLLHAVVNEYNWDDGPEPMLQAFRNPSILDITLHDMYDLLDGNYWLQKEATELENRLYGVHWLELALGIKKRLEGADY</sequence>
<organism evidence="5 6">
    <name type="scientific">Paenibacillus puldeungensis</name>
    <dbReference type="NCBI Taxonomy" id="696536"/>
    <lineage>
        <taxon>Bacteria</taxon>
        <taxon>Bacillati</taxon>
        <taxon>Bacillota</taxon>
        <taxon>Bacilli</taxon>
        <taxon>Bacillales</taxon>
        <taxon>Paenibacillaceae</taxon>
        <taxon>Paenibacillus</taxon>
    </lineage>
</organism>
<dbReference type="InterPro" id="IPR050745">
    <property type="entry name" value="Multifunctional_regulatory"/>
</dbReference>
<dbReference type="SUPFAM" id="SSF48403">
    <property type="entry name" value="Ankyrin repeat"/>
    <property type="match status" value="1"/>
</dbReference>
<evidence type="ECO:0000256" key="2">
    <source>
        <dbReference type="ARBA" id="ARBA00023043"/>
    </source>
</evidence>
<dbReference type="PROSITE" id="PS50297">
    <property type="entry name" value="ANK_REP_REGION"/>
    <property type="match status" value="1"/>
</dbReference>
<feature type="repeat" description="ANK" evidence="3">
    <location>
        <begin position="30"/>
        <end position="63"/>
    </location>
</feature>
<evidence type="ECO:0000259" key="4">
    <source>
        <dbReference type="Pfam" id="PF14096"/>
    </source>
</evidence>
<dbReference type="PROSITE" id="PS50088">
    <property type="entry name" value="ANK_REPEAT"/>
    <property type="match status" value="1"/>
</dbReference>
<keyword evidence="2 3" id="KW-0040">ANK repeat</keyword>
<keyword evidence="6" id="KW-1185">Reference proteome</keyword>
<dbReference type="InterPro" id="IPR002110">
    <property type="entry name" value="Ankyrin_rpt"/>
</dbReference>
<accession>A0ABW3RVC8</accession>
<dbReference type="PANTHER" id="PTHR24189">
    <property type="entry name" value="MYOTROPHIN"/>
    <property type="match status" value="1"/>
</dbReference>
<dbReference type="SMART" id="SM00248">
    <property type="entry name" value="ANK"/>
    <property type="match status" value="2"/>
</dbReference>
<dbReference type="Proteomes" id="UP001597262">
    <property type="component" value="Unassembled WGS sequence"/>
</dbReference>
<reference evidence="6" key="1">
    <citation type="journal article" date="2019" name="Int. J. Syst. Evol. Microbiol.">
        <title>The Global Catalogue of Microorganisms (GCM) 10K type strain sequencing project: providing services to taxonomists for standard genome sequencing and annotation.</title>
        <authorList>
            <consortium name="The Broad Institute Genomics Platform"/>
            <consortium name="The Broad Institute Genome Sequencing Center for Infectious Disease"/>
            <person name="Wu L."/>
            <person name="Ma J."/>
        </authorList>
    </citation>
    <scope>NUCLEOTIDE SEQUENCE [LARGE SCALE GENOMIC DNA]</scope>
    <source>
        <strain evidence="6">CCUG 59189</strain>
    </source>
</reference>
<evidence type="ECO:0000313" key="5">
    <source>
        <dbReference type="EMBL" id="MFD1175871.1"/>
    </source>
</evidence>
<evidence type="ECO:0000256" key="3">
    <source>
        <dbReference type="PROSITE-ProRule" id="PRU00023"/>
    </source>
</evidence>
<evidence type="ECO:0000313" key="6">
    <source>
        <dbReference type="Proteomes" id="UP001597262"/>
    </source>
</evidence>
<proteinExistence type="predicted"/>
<dbReference type="Pfam" id="PF14096">
    <property type="entry name" value="DUF4274"/>
    <property type="match status" value="1"/>
</dbReference>
<dbReference type="InterPro" id="IPR036770">
    <property type="entry name" value="Ankyrin_rpt-contain_sf"/>
</dbReference>